<dbReference type="AlphaFoldDB" id="A0A174SHP4"/>
<dbReference type="GeneID" id="96229701"/>
<reference evidence="2 3" key="1">
    <citation type="submission" date="2015-09" db="EMBL/GenBank/DDBJ databases">
        <authorList>
            <consortium name="Pathogen Informatics"/>
        </authorList>
    </citation>
    <scope>NUCLEOTIDE SEQUENCE [LARGE SCALE GENOMIC DNA]</scope>
    <source>
        <strain evidence="2 3">2789STDY5834914</strain>
    </source>
</reference>
<dbReference type="InterPro" id="IPR011320">
    <property type="entry name" value="RNase_H1_N"/>
</dbReference>
<evidence type="ECO:0000259" key="1">
    <source>
        <dbReference type="Pfam" id="PF01693"/>
    </source>
</evidence>
<protein>
    <recommendedName>
        <fullName evidence="1">Ribonuclease H1 N-terminal domain-containing protein</fullName>
    </recommendedName>
</protein>
<gene>
    <name evidence="2" type="ORF">ERS852526_02420</name>
</gene>
<dbReference type="InterPro" id="IPR009027">
    <property type="entry name" value="Ribosomal_bL9/RNase_H1_N"/>
</dbReference>
<dbReference type="Pfam" id="PF01693">
    <property type="entry name" value="Cauli_VI"/>
    <property type="match status" value="1"/>
</dbReference>
<feature type="domain" description="Ribonuclease H1 N-terminal" evidence="1">
    <location>
        <begin position="3"/>
        <end position="46"/>
    </location>
</feature>
<dbReference type="Proteomes" id="UP000095485">
    <property type="component" value="Unassembled WGS sequence"/>
</dbReference>
<proteinExistence type="predicted"/>
<dbReference type="RefSeq" id="WP_055284113.1">
    <property type="nucleotide sequence ID" value="NZ_CZAY01000019.1"/>
</dbReference>
<evidence type="ECO:0000313" key="2">
    <source>
        <dbReference type="EMBL" id="CUP95861.1"/>
    </source>
</evidence>
<organism evidence="2 3">
    <name type="scientific">Dorea longicatena</name>
    <dbReference type="NCBI Taxonomy" id="88431"/>
    <lineage>
        <taxon>Bacteria</taxon>
        <taxon>Bacillati</taxon>
        <taxon>Bacillota</taxon>
        <taxon>Clostridia</taxon>
        <taxon>Lachnospirales</taxon>
        <taxon>Lachnospiraceae</taxon>
        <taxon>Dorea</taxon>
    </lineage>
</organism>
<dbReference type="EMBL" id="CZAY01000019">
    <property type="protein sequence ID" value="CUP95861.1"/>
    <property type="molecule type" value="Genomic_DNA"/>
</dbReference>
<dbReference type="SUPFAM" id="SSF55658">
    <property type="entry name" value="L9 N-domain-like"/>
    <property type="match status" value="1"/>
</dbReference>
<name>A0A174SHP4_9FIRM</name>
<sequence length="100" mass="12026">MRKYYGVAGTRGYGVYTNWNQAKSARRHTPQYKVKGEKDFDKAKAYAKDKFDELQNGRKDRFYIEDITSVNVFYTKRDVSYEEYREKMFVKPFTINLNHN</sequence>
<evidence type="ECO:0000313" key="3">
    <source>
        <dbReference type="Proteomes" id="UP000095485"/>
    </source>
</evidence>
<accession>A0A174SHP4</accession>